<accession>A0A1H6AT70</accession>
<dbReference type="InterPro" id="IPR050251">
    <property type="entry name" value="HpcH-HpaI_aldolase"/>
</dbReference>
<dbReference type="Pfam" id="PF03328">
    <property type="entry name" value="HpcH_HpaI"/>
    <property type="match status" value="1"/>
</dbReference>
<dbReference type="GO" id="GO:0016832">
    <property type="term" value="F:aldehyde-lyase activity"/>
    <property type="evidence" value="ECO:0007669"/>
    <property type="project" value="TreeGrafter"/>
</dbReference>
<evidence type="ECO:0000259" key="8">
    <source>
        <dbReference type="Pfam" id="PF03328"/>
    </source>
</evidence>
<dbReference type="EMBL" id="FNUZ01000005">
    <property type="protein sequence ID" value="SEG51828.1"/>
    <property type="molecule type" value="Genomic_DNA"/>
</dbReference>
<keyword evidence="10" id="KW-1185">Reference proteome</keyword>
<dbReference type="PANTHER" id="PTHR30502:SF0">
    <property type="entry name" value="PHOSPHOENOLPYRUVATE CARBOXYLASE FAMILY PROTEIN"/>
    <property type="match status" value="1"/>
</dbReference>
<comment type="cofactor">
    <cofactor evidence="1">
        <name>a divalent metal cation</name>
        <dbReference type="ChEBI" id="CHEBI:60240"/>
    </cofactor>
</comment>
<dbReference type="InterPro" id="IPR015813">
    <property type="entry name" value="Pyrv/PenolPyrv_kinase-like_dom"/>
</dbReference>
<comment type="similarity">
    <text evidence="2">Belongs to the HpcH/HpaI aldolase family.</text>
</comment>
<dbReference type="FunFam" id="3.20.20.60:FF:000004">
    <property type="entry name" value="5-keto-4-deoxy-D-glucarate aldolase"/>
    <property type="match status" value="1"/>
</dbReference>
<name>A0A1H6AT70_9RHOB</name>
<sequence>MPAPENTFKKRLTSGETQIGLWVGLGDPSVAELAAGCGFDWLVIDAEHGPNGLRDVLAQLRAASHGTAHPVVRVKDDNRADIKQMLDIGAQTLLVPMIESADQAREVVKSMLYPPDGVRGVGAALARASRYGGEADYLATANDQVCLLLQVESRAGLDALDDILAVKGVDGVFIGPSDLAADMGHRGNPAHPEVQEAVNDALTRIRQAGVAAGILTSDRTLAKGYADLGVEFLAVGSDVGTLRSGLTALRQAF</sequence>
<reference evidence="9 10" key="1">
    <citation type="submission" date="2016-10" db="EMBL/GenBank/DDBJ databases">
        <authorList>
            <person name="de Groot N.N."/>
        </authorList>
    </citation>
    <scope>NUCLEOTIDE SEQUENCE [LARGE SCALE GENOMIC DNA]</scope>
    <source>
        <strain evidence="9 10">DSM 26915</strain>
    </source>
</reference>
<evidence type="ECO:0000256" key="4">
    <source>
        <dbReference type="ARBA" id="ARBA00023239"/>
    </source>
</evidence>
<keyword evidence="4" id="KW-0456">Lyase</keyword>
<evidence type="ECO:0000256" key="7">
    <source>
        <dbReference type="ARBA" id="ARBA00068169"/>
    </source>
</evidence>
<keyword evidence="3" id="KW-0479">Metal-binding</keyword>
<evidence type="ECO:0000256" key="5">
    <source>
        <dbReference type="ARBA" id="ARBA00023317"/>
    </source>
</evidence>
<evidence type="ECO:0000313" key="9">
    <source>
        <dbReference type="EMBL" id="SEG51828.1"/>
    </source>
</evidence>
<dbReference type="OrthoDB" id="9802624at2"/>
<dbReference type="PANTHER" id="PTHR30502">
    <property type="entry name" value="2-KETO-3-DEOXY-L-RHAMNONATE ALDOLASE"/>
    <property type="match status" value="1"/>
</dbReference>
<dbReference type="AlphaFoldDB" id="A0A1H6AT70"/>
<evidence type="ECO:0000313" key="10">
    <source>
        <dbReference type="Proteomes" id="UP000236752"/>
    </source>
</evidence>
<dbReference type="GO" id="GO:0046872">
    <property type="term" value="F:metal ion binding"/>
    <property type="evidence" value="ECO:0007669"/>
    <property type="project" value="UniProtKB-KW"/>
</dbReference>
<comment type="catalytic activity">
    <reaction evidence="6">
        <text>D-glyceraldehyde + pyruvate = 2-dehydro-3-deoxy-L-galactonate</text>
        <dbReference type="Rhea" id="RHEA:80055"/>
        <dbReference type="ChEBI" id="CHEBI:15361"/>
        <dbReference type="ChEBI" id="CHEBI:17378"/>
        <dbReference type="ChEBI" id="CHEBI:75545"/>
    </reaction>
</comment>
<dbReference type="InterPro" id="IPR040442">
    <property type="entry name" value="Pyrv_kinase-like_dom_sf"/>
</dbReference>
<gene>
    <name evidence="9" type="ORF">SAMN04488045_3158</name>
</gene>
<dbReference type="InterPro" id="IPR005000">
    <property type="entry name" value="Aldolase/citrate-lyase_domain"/>
</dbReference>
<evidence type="ECO:0000256" key="3">
    <source>
        <dbReference type="ARBA" id="ARBA00022723"/>
    </source>
</evidence>
<dbReference type="Proteomes" id="UP000236752">
    <property type="component" value="Unassembled WGS sequence"/>
</dbReference>
<evidence type="ECO:0000256" key="6">
    <source>
        <dbReference type="ARBA" id="ARBA00045074"/>
    </source>
</evidence>
<organism evidence="9 10">
    <name type="scientific">Thalassococcus halodurans</name>
    <dbReference type="NCBI Taxonomy" id="373675"/>
    <lineage>
        <taxon>Bacteria</taxon>
        <taxon>Pseudomonadati</taxon>
        <taxon>Pseudomonadota</taxon>
        <taxon>Alphaproteobacteria</taxon>
        <taxon>Rhodobacterales</taxon>
        <taxon>Roseobacteraceae</taxon>
        <taxon>Thalassococcus</taxon>
    </lineage>
</organism>
<proteinExistence type="inferred from homology"/>
<dbReference type="RefSeq" id="WP_103911449.1">
    <property type="nucleotide sequence ID" value="NZ_FNUZ01000005.1"/>
</dbReference>
<keyword evidence="5" id="KW-0670">Pyruvate</keyword>
<evidence type="ECO:0000256" key="2">
    <source>
        <dbReference type="ARBA" id="ARBA00005568"/>
    </source>
</evidence>
<protein>
    <recommendedName>
        <fullName evidence="7">Hydroxypyruvate/pyruvate aldolase</fullName>
    </recommendedName>
</protein>
<dbReference type="Gene3D" id="3.20.20.60">
    <property type="entry name" value="Phosphoenolpyruvate-binding domains"/>
    <property type="match status" value="1"/>
</dbReference>
<feature type="domain" description="HpcH/HpaI aldolase/citrate lyase" evidence="8">
    <location>
        <begin position="18"/>
        <end position="243"/>
    </location>
</feature>
<evidence type="ECO:0000256" key="1">
    <source>
        <dbReference type="ARBA" id="ARBA00001968"/>
    </source>
</evidence>
<dbReference type="SUPFAM" id="SSF51621">
    <property type="entry name" value="Phosphoenolpyruvate/pyruvate domain"/>
    <property type="match status" value="1"/>
</dbReference>
<dbReference type="GO" id="GO:0005737">
    <property type="term" value="C:cytoplasm"/>
    <property type="evidence" value="ECO:0007669"/>
    <property type="project" value="UniProtKB-ARBA"/>
</dbReference>